<comment type="similarity">
    <text evidence="8">Belongs to the methyltransferase superfamily. RlmI family.</text>
</comment>
<dbReference type="GO" id="GO:0008168">
    <property type="term" value="F:methyltransferase activity"/>
    <property type="evidence" value="ECO:0007669"/>
    <property type="project" value="UniProtKB-KW"/>
</dbReference>
<dbReference type="Gene3D" id="2.30.130.10">
    <property type="entry name" value="PUA domain"/>
    <property type="match status" value="1"/>
</dbReference>
<keyword evidence="4 10" id="KW-0489">Methyltransferase</keyword>
<dbReference type="InterPro" id="IPR025714">
    <property type="entry name" value="Methyltranfer_dom"/>
</dbReference>
<gene>
    <name evidence="10" type="ORF">ACFQWB_01335</name>
</gene>
<dbReference type="SMART" id="SM00359">
    <property type="entry name" value="PUA"/>
    <property type="match status" value="1"/>
</dbReference>
<evidence type="ECO:0000256" key="4">
    <source>
        <dbReference type="ARBA" id="ARBA00022603"/>
    </source>
</evidence>
<evidence type="ECO:0000256" key="7">
    <source>
        <dbReference type="ARBA" id="ARBA00022884"/>
    </source>
</evidence>
<evidence type="ECO:0000256" key="5">
    <source>
        <dbReference type="ARBA" id="ARBA00022679"/>
    </source>
</evidence>
<dbReference type="Pfam" id="PF13847">
    <property type="entry name" value="Methyltransf_31"/>
    <property type="match status" value="1"/>
</dbReference>
<dbReference type="InterPro" id="IPR036974">
    <property type="entry name" value="PUA_sf"/>
</dbReference>
<dbReference type="PANTHER" id="PTHR42873">
    <property type="entry name" value="RIBOSOMAL RNA LARGE SUBUNIT METHYLTRANSFERASE"/>
    <property type="match status" value="1"/>
</dbReference>
<evidence type="ECO:0000259" key="9">
    <source>
        <dbReference type="SMART" id="SM00359"/>
    </source>
</evidence>
<organism evidence="10 11">
    <name type="scientific">Paenibacillus thermoaerophilus</name>
    <dbReference type="NCBI Taxonomy" id="1215385"/>
    <lineage>
        <taxon>Bacteria</taxon>
        <taxon>Bacillati</taxon>
        <taxon>Bacillota</taxon>
        <taxon>Bacilli</taxon>
        <taxon>Bacillales</taxon>
        <taxon>Paenibacillaceae</taxon>
        <taxon>Paenibacillus</taxon>
    </lineage>
</organism>
<proteinExistence type="inferred from homology"/>
<protein>
    <submittedName>
        <fullName evidence="10">Class I SAM-dependent rRNA methyltransferase</fullName>
        <ecNumber evidence="10">2.1.1.-</ecNumber>
    </submittedName>
</protein>
<evidence type="ECO:0000256" key="1">
    <source>
        <dbReference type="ARBA" id="ARBA00004496"/>
    </source>
</evidence>
<keyword evidence="7" id="KW-0694">RNA-binding</keyword>
<evidence type="ECO:0000256" key="2">
    <source>
        <dbReference type="ARBA" id="ARBA00022490"/>
    </source>
</evidence>
<accession>A0ABW2V2U3</accession>
<dbReference type="InterPro" id="IPR041532">
    <property type="entry name" value="RlmI-like_PUA"/>
</dbReference>
<dbReference type="InterPro" id="IPR002478">
    <property type="entry name" value="PUA"/>
</dbReference>
<dbReference type="CDD" id="cd02440">
    <property type="entry name" value="AdoMet_MTases"/>
    <property type="match status" value="1"/>
</dbReference>
<dbReference type="EMBL" id="JBHTGQ010000002">
    <property type="protein sequence ID" value="MFC7748588.1"/>
    <property type="molecule type" value="Genomic_DNA"/>
</dbReference>
<sequence length="454" mass="51220">MADVYLEKSRKKRLEAGHPWVYRNEIARIEGEPEPGGIVRVLSASGQFLASGYYNAKSQIAVRIVGFDAVAEMDRAFFADRFRRCLEHRERFLPGVKSCRLVYGEADFLPGLVVDRFDDVLVVQILSLGMERRREQIVDALVEVFAPAGIYERSDVAVRELEGLEPRKGLLWGDCPRHVEIEENGLRLIVDIHEGQKTGYFFDQRENRALIKPLMTGWGRRSGIELRETEEDGVRVLRPFNARGKRVTFPYWDGATVLECFSHTGSFTLNACKYGAKKVTCLDISEHAIETARQNVRLNGFEDRVEFVVADAFHYLREQVRGLEDRKSRSKAAKGGIDTSKPLAPGGRTWDVVILDPPAFAKSRSAVEGACRGYKDINLHGMKLVNEGGYLVTASCSYHVRPELFLETIQAAAVDARKTLRLVEFRGAGKDHPHILGVDEGNYLKFAIFEVRSR</sequence>
<dbReference type="Gene3D" id="3.30.750.80">
    <property type="entry name" value="RNA methyltransferase domain (HRMD) like"/>
    <property type="match status" value="1"/>
</dbReference>
<keyword evidence="11" id="KW-1185">Reference proteome</keyword>
<dbReference type="Pfam" id="PF17785">
    <property type="entry name" value="PUA_3"/>
    <property type="match status" value="1"/>
</dbReference>
<dbReference type="SUPFAM" id="SSF53335">
    <property type="entry name" value="S-adenosyl-L-methionine-dependent methyltransferases"/>
    <property type="match status" value="1"/>
</dbReference>
<evidence type="ECO:0000256" key="8">
    <source>
        <dbReference type="ARBA" id="ARBA00038091"/>
    </source>
</evidence>
<name>A0ABW2V2U3_9BACL</name>
<dbReference type="RefSeq" id="WP_138787644.1">
    <property type="nucleotide sequence ID" value="NZ_JBHTGQ010000002.1"/>
</dbReference>
<keyword evidence="6" id="KW-0949">S-adenosyl-L-methionine</keyword>
<evidence type="ECO:0000256" key="3">
    <source>
        <dbReference type="ARBA" id="ARBA00022552"/>
    </source>
</evidence>
<dbReference type="InterPro" id="IPR015947">
    <property type="entry name" value="PUA-like_sf"/>
</dbReference>
<dbReference type="PANTHER" id="PTHR42873:SF1">
    <property type="entry name" value="S-ADENOSYLMETHIONINE-DEPENDENT METHYLTRANSFERASE DOMAIN-CONTAINING PROTEIN"/>
    <property type="match status" value="1"/>
</dbReference>
<keyword evidence="2" id="KW-0963">Cytoplasm</keyword>
<keyword evidence="5 10" id="KW-0808">Transferase</keyword>
<dbReference type="GO" id="GO:0032259">
    <property type="term" value="P:methylation"/>
    <property type="evidence" value="ECO:0007669"/>
    <property type="project" value="UniProtKB-KW"/>
</dbReference>
<keyword evidence="3" id="KW-0698">rRNA processing</keyword>
<feature type="domain" description="PUA" evidence="9">
    <location>
        <begin position="2"/>
        <end position="87"/>
    </location>
</feature>
<comment type="subcellular location">
    <subcellularLocation>
        <location evidence="1">Cytoplasm</location>
    </subcellularLocation>
</comment>
<dbReference type="Gene3D" id="3.40.50.150">
    <property type="entry name" value="Vaccinia Virus protein VP39"/>
    <property type="match status" value="1"/>
</dbReference>
<dbReference type="InterPro" id="IPR029063">
    <property type="entry name" value="SAM-dependent_MTases_sf"/>
</dbReference>
<reference evidence="11" key="1">
    <citation type="journal article" date="2019" name="Int. J. Syst. Evol. Microbiol.">
        <title>The Global Catalogue of Microorganisms (GCM) 10K type strain sequencing project: providing services to taxonomists for standard genome sequencing and annotation.</title>
        <authorList>
            <consortium name="The Broad Institute Genomics Platform"/>
            <consortium name="The Broad Institute Genome Sequencing Center for Infectious Disease"/>
            <person name="Wu L."/>
            <person name="Ma J."/>
        </authorList>
    </citation>
    <scope>NUCLEOTIDE SEQUENCE [LARGE SCALE GENOMIC DNA]</scope>
    <source>
        <strain evidence="11">JCM 18657</strain>
    </source>
</reference>
<dbReference type="CDD" id="cd11572">
    <property type="entry name" value="RlmI_M_like"/>
    <property type="match status" value="1"/>
</dbReference>
<comment type="caution">
    <text evidence="10">The sequence shown here is derived from an EMBL/GenBank/DDBJ whole genome shotgun (WGS) entry which is preliminary data.</text>
</comment>
<evidence type="ECO:0000313" key="11">
    <source>
        <dbReference type="Proteomes" id="UP001596528"/>
    </source>
</evidence>
<dbReference type="EC" id="2.1.1.-" evidence="10"/>
<dbReference type="PROSITE" id="PS50890">
    <property type="entry name" value="PUA"/>
    <property type="match status" value="1"/>
</dbReference>
<dbReference type="CDD" id="cd21153">
    <property type="entry name" value="PUA_RlmI"/>
    <property type="match status" value="1"/>
</dbReference>
<dbReference type="Proteomes" id="UP001596528">
    <property type="component" value="Unassembled WGS sequence"/>
</dbReference>
<dbReference type="SUPFAM" id="SSF88697">
    <property type="entry name" value="PUA domain-like"/>
    <property type="match status" value="1"/>
</dbReference>
<evidence type="ECO:0000313" key="10">
    <source>
        <dbReference type="EMBL" id="MFC7748588.1"/>
    </source>
</evidence>
<evidence type="ECO:0000256" key="6">
    <source>
        <dbReference type="ARBA" id="ARBA00022691"/>
    </source>
</evidence>